<sequence length="59" mass="6914">MPEKNTEEPSYGCKRWGVSFYFFKFISNHVRLSDGFLLFALDTTCLCSMFLLNYENKSS</sequence>
<protein>
    <submittedName>
        <fullName evidence="2">Uncharacterized protein</fullName>
    </submittedName>
</protein>
<gene>
    <name evidence="2" type="ORF">MCW_00283</name>
</gene>
<keyword evidence="1" id="KW-0812">Transmembrane</keyword>
<comment type="caution">
    <text evidence="2">The sequence shown here is derived from an EMBL/GenBank/DDBJ whole genome shotgun (WGS) entry which is preliminary data.</text>
</comment>
<proteinExistence type="predicted"/>
<evidence type="ECO:0000256" key="1">
    <source>
        <dbReference type="SAM" id="Phobius"/>
    </source>
</evidence>
<organism evidence="2 3">
    <name type="scientific">Cardidatus Bartonella washoeensis 085-0475</name>
    <dbReference type="NCBI Taxonomy" id="1094564"/>
    <lineage>
        <taxon>Bacteria</taxon>
        <taxon>Pseudomonadati</taxon>
        <taxon>Pseudomonadota</taxon>
        <taxon>Alphaproteobacteria</taxon>
        <taxon>Hyphomicrobiales</taxon>
        <taxon>Bartonellaceae</taxon>
        <taxon>Bartonella</taxon>
    </lineage>
</organism>
<dbReference type="AlphaFoldDB" id="J1JNQ1"/>
<dbReference type="OrthoDB" id="9951006at2"/>
<keyword evidence="1" id="KW-1133">Transmembrane helix</keyword>
<name>J1JNQ1_9HYPH</name>
<dbReference type="Proteomes" id="UP000002646">
    <property type="component" value="Unassembled WGS sequence"/>
</dbReference>
<evidence type="ECO:0000313" key="3">
    <source>
        <dbReference type="Proteomes" id="UP000002646"/>
    </source>
</evidence>
<reference evidence="2 3" key="1">
    <citation type="submission" date="2012-03" db="EMBL/GenBank/DDBJ databases">
        <title>The Genome Sequence of Bartonella washoensis 085-0475.</title>
        <authorList>
            <consortium name="The Broad Institute Genome Sequencing Platform"/>
            <consortium name="The Broad Institute Genome Sequencing Center for Infectious Disease"/>
            <person name="Feldgarden M."/>
            <person name="Kirby J."/>
            <person name="Kosoy M."/>
            <person name="Birtles R."/>
            <person name="Probert W.S."/>
            <person name="Chiaraviglio L."/>
            <person name="Young S.K."/>
            <person name="Zeng Q."/>
            <person name="Gargeya S."/>
            <person name="Fitzgerald M."/>
            <person name="Haas B."/>
            <person name="Abouelleil A."/>
            <person name="Alvarado L."/>
            <person name="Arachchi H.M."/>
            <person name="Berlin A."/>
            <person name="Chapman S.B."/>
            <person name="Gearin G."/>
            <person name="Goldberg J."/>
            <person name="Griggs A."/>
            <person name="Gujja S."/>
            <person name="Hansen M."/>
            <person name="Heiman D."/>
            <person name="Howarth C."/>
            <person name="Larimer J."/>
            <person name="Lui A."/>
            <person name="MacDonald P.J.P."/>
            <person name="McCowen C."/>
            <person name="Montmayeur A."/>
            <person name="Murphy C."/>
            <person name="Neiman D."/>
            <person name="Pearson M."/>
            <person name="Priest M."/>
            <person name="Roberts A."/>
            <person name="Saif S."/>
            <person name="Shea T."/>
            <person name="Sisk P."/>
            <person name="Stolte C."/>
            <person name="Sykes S."/>
            <person name="Wortman J."/>
            <person name="Nusbaum C."/>
            <person name="Birren B."/>
        </authorList>
    </citation>
    <scope>NUCLEOTIDE SEQUENCE [LARGE SCALE GENOMIC DNA]</scope>
    <source>
        <strain evidence="2 3">085-0475</strain>
    </source>
</reference>
<accession>J1JNQ1</accession>
<dbReference type="EMBL" id="AILX01000005">
    <property type="protein sequence ID" value="EJF86387.1"/>
    <property type="molecule type" value="Genomic_DNA"/>
</dbReference>
<dbReference type="HOGENOM" id="CLU_2950960_0_0_5"/>
<keyword evidence="1" id="KW-0472">Membrane</keyword>
<feature type="transmembrane region" description="Helical" evidence="1">
    <location>
        <begin position="35"/>
        <end position="54"/>
    </location>
</feature>
<dbReference type="PATRIC" id="fig|1094564.3.peg.371"/>
<evidence type="ECO:0000313" key="2">
    <source>
        <dbReference type="EMBL" id="EJF86387.1"/>
    </source>
</evidence>